<dbReference type="Gramene" id="TraesRN3D0101075800.1">
    <property type="protein sequence ID" value="TraesRN3D0101075800.1"/>
    <property type="gene ID" value="TraesRN3D0101075800"/>
</dbReference>
<dbReference type="InterPro" id="IPR029063">
    <property type="entry name" value="SAM-dependent_MTases_sf"/>
</dbReference>
<dbReference type="Gramene" id="TraesCS3D03G1029400.1">
    <property type="protein sequence ID" value="TraesCS3D03G1029400.1.CDS"/>
    <property type="gene ID" value="TraesCS3D03G1029400"/>
</dbReference>
<evidence type="ECO:0000313" key="2">
    <source>
        <dbReference type="Proteomes" id="UP000019116"/>
    </source>
</evidence>
<dbReference type="OrthoDB" id="686735at2759"/>
<protein>
    <recommendedName>
        <fullName evidence="3">Jasmonate O-methyltransferase</fullName>
    </recommendedName>
</protein>
<dbReference type="PANTHER" id="PTHR31009">
    <property type="entry name" value="S-ADENOSYL-L-METHIONINE:CARBOXYL METHYLTRANSFERASE FAMILY PROTEIN"/>
    <property type="match status" value="1"/>
</dbReference>
<dbReference type="EnsemblPlants" id="TraesCS3D02G466800.1">
    <property type="protein sequence ID" value="TraesCS3D02G466800.1"/>
    <property type="gene ID" value="TraesCS3D02G466800"/>
</dbReference>
<dbReference type="AlphaFoldDB" id="A0A3B6H2I5"/>
<accession>A0A3B6H2I5</accession>
<reference evidence="1" key="2">
    <citation type="submission" date="2018-10" db="UniProtKB">
        <authorList>
            <consortium name="EnsemblPlants"/>
        </authorList>
    </citation>
    <scope>IDENTIFICATION</scope>
</reference>
<dbReference type="SMR" id="A0A3B6H2I5"/>
<dbReference type="Gramene" id="TraesROB_scaffold_007630_01G000100.1">
    <property type="protein sequence ID" value="TraesROB_scaffold_007630_01G000100.1"/>
    <property type="gene ID" value="TraesROB_scaffold_007630_01G000100"/>
</dbReference>
<dbReference type="GO" id="GO:0032259">
    <property type="term" value="P:methylation"/>
    <property type="evidence" value="ECO:0000318"/>
    <property type="project" value="GO_Central"/>
</dbReference>
<dbReference type="SUPFAM" id="SSF53335">
    <property type="entry name" value="S-adenosyl-L-methionine-dependent methyltransferases"/>
    <property type="match status" value="1"/>
</dbReference>
<sequence>MKPLIEAAVIDLCPGTSTFLPTKMVIADLGCSSGPNAIALVSIAVEAIHNHCHQFLQPPPEVSVLLNDLPDNDFNIVVKNLVTLRRSSNDTIVMTGVLPGSFYERLFTSGSLHLVFSSNSLHWLSKAPEDLIRNQIPAYNIDEHTRLERRPMVLQAYAQ</sequence>
<evidence type="ECO:0008006" key="3">
    <source>
        <dbReference type="Google" id="ProtNLM"/>
    </source>
</evidence>
<keyword evidence="2" id="KW-1185">Reference proteome</keyword>
<dbReference type="InterPro" id="IPR005299">
    <property type="entry name" value="MeTrfase_7"/>
</dbReference>
<organism evidence="1">
    <name type="scientific">Triticum aestivum</name>
    <name type="common">Wheat</name>
    <dbReference type="NCBI Taxonomy" id="4565"/>
    <lineage>
        <taxon>Eukaryota</taxon>
        <taxon>Viridiplantae</taxon>
        <taxon>Streptophyta</taxon>
        <taxon>Embryophyta</taxon>
        <taxon>Tracheophyta</taxon>
        <taxon>Spermatophyta</taxon>
        <taxon>Magnoliopsida</taxon>
        <taxon>Liliopsida</taxon>
        <taxon>Poales</taxon>
        <taxon>Poaceae</taxon>
        <taxon>BOP clade</taxon>
        <taxon>Pooideae</taxon>
        <taxon>Triticodae</taxon>
        <taxon>Triticeae</taxon>
        <taxon>Triticinae</taxon>
        <taxon>Triticum</taxon>
    </lineage>
</organism>
<reference evidence="1" key="1">
    <citation type="submission" date="2018-08" db="EMBL/GenBank/DDBJ databases">
        <authorList>
            <person name="Rossello M."/>
        </authorList>
    </citation>
    <scope>NUCLEOTIDE SEQUENCE [LARGE SCALE GENOMIC DNA]</scope>
    <source>
        <strain evidence="1">cv. Chinese Spring</strain>
    </source>
</reference>
<proteinExistence type="predicted"/>
<dbReference type="Gramene" id="TraesCAD_scaffold_003890_01G000300.1">
    <property type="protein sequence ID" value="TraesCAD_scaffold_003890_01G000300.1"/>
    <property type="gene ID" value="TraesCAD_scaffold_003890_01G000300"/>
</dbReference>
<dbReference type="Gramene" id="TraesWEE_scaffold_009385_01G000400.1">
    <property type="protein sequence ID" value="TraesWEE_scaffold_009385_01G000400.1"/>
    <property type="gene ID" value="TraesWEE_scaffold_009385_01G000400"/>
</dbReference>
<dbReference type="OMA" id="SFETFRI"/>
<evidence type="ECO:0000313" key="1">
    <source>
        <dbReference type="EnsemblPlants" id="TraesCS3D02G466800.1"/>
    </source>
</evidence>
<dbReference type="Proteomes" id="UP000019116">
    <property type="component" value="Chromosome 3D"/>
</dbReference>
<dbReference type="STRING" id="4565.A0A3B6H2I5"/>
<name>A0A3B6H2I5_WHEAT</name>
<dbReference type="Gene3D" id="3.40.50.150">
    <property type="entry name" value="Vaccinia Virus protein VP39"/>
    <property type="match status" value="1"/>
</dbReference>
<dbReference type="GO" id="GO:0008757">
    <property type="term" value="F:S-adenosylmethionine-dependent methyltransferase activity"/>
    <property type="evidence" value="ECO:0000318"/>
    <property type="project" value="GO_Central"/>
</dbReference>
<dbReference type="Gramene" id="TraesCS3D02G466800.1">
    <property type="protein sequence ID" value="TraesCS3D02G466800.1"/>
    <property type="gene ID" value="TraesCS3D02G466800"/>
</dbReference>
<dbReference type="Pfam" id="PF03492">
    <property type="entry name" value="Methyltransf_7"/>
    <property type="match status" value="1"/>
</dbReference>
<dbReference type="Gramene" id="TraesCLE_scaffold_006869_01G000300.1">
    <property type="protein sequence ID" value="TraesCLE_scaffold_006869_01G000300.1"/>
    <property type="gene ID" value="TraesCLE_scaffold_006869_01G000300"/>
</dbReference>
<dbReference type="Gramene" id="TraesKAR3D01G0413190.1">
    <property type="protein sequence ID" value="cds.TraesKAR3D01G0413190.1"/>
    <property type="gene ID" value="TraesKAR3D01G0413190"/>
</dbReference>